<evidence type="ECO:0000313" key="3">
    <source>
        <dbReference type="Proteomes" id="UP000266841"/>
    </source>
</evidence>
<evidence type="ECO:0000256" key="1">
    <source>
        <dbReference type="SAM" id="MobiDB-lite"/>
    </source>
</evidence>
<gene>
    <name evidence="2" type="ORF">THAOC_19605</name>
</gene>
<proteinExistence type="predicted"/>
<dbReference type="EMBL" id="AGNL01021530">
    <property type="protein sequence ID" value="EJK60105.1"/>
    <property type="molecule type" value="Genomic_DNA"/>
</dbReference>
<organism evidence="2 3">
    <name type="scientific">Thalassiosira oceanica</name>
    <name type="common">Marine diatom</name>
    <dbReference type="NCBI Taxonomy" id="159749"/>
    <lineage>
        <taxon>Eukaryota</taxon>
        <taxon>Sar</taxon>
        <taxon>Stramenopiles</taxon>
        <taxon>Ochrophyta</taxon>
        <taxon>Bacillariophyta</taxon>
        <taxon>Coscinodiscophyceae</taxon>
        <taxon>Thalassiosirophycidae</taxon>
        <taxon>Thalassiosirales</taxon>
        <taxon>Thalassiosiraceae</taxon>
        <taxon>Thalassiosira</taxon>
    </lineage>
</organism>
<name>K0S495_THAOC</name>
<comment type="caution">
    <text evidence="2">The sequence shown here is derived from an EMBL/GenBank/DDBJ whole genome shotgun (WGS) entry which is preliminary data.</text>
</comment>
<dbReference type="AlphaFoldDB" id="K0S495"/>
<feature type="region of interest" description="Disordered" evidence="1">
    <location>
        <begin position="1"/>
        <end position="53"/>
    </location>
</feature>
<evidence type="ECO:0000313" key="2">
    <source>
        <dbReference type="EMBL" id="EJK60105.1"/>
    </source>
</evidence>
<reference evidence="2 3" key="1">
    <citation type="journal article" date="2012" name="Genome Biol.">
        <title>Genome and low-iron response of an oceanic diatom adapted to chronic iron limitation.</title>
        <authorList>
            <person name="Lommer M."/>
            <person name="Specht M."/>
            <person name="Roy A.S."/>
            <person name="Kraemer L."/>
            <person name="Andreson R."/>
            <person name="Gutowska M.A."/>
            <person name="Wolf J."/>
            <person name="Bergner S.V."/>
            <person name="Schilhabel M.B."/>
            <person name="Klostermeier U.C."/>
            <person name="Beiko R.G."/>
            <person name="Rosenstiel P."/>
            <person name="Hippler M."/>
            <person name="Laroche J."/>
        </authorList>
    </citation>
    <scope>NUCLEOTIDE SEQUENCE [LARGE SCALE GENOMIC DNA]</scope>
    <source>
        <strain evidence="2 3">CCMP1005</strain>
    </source>
</reference>
<dbReference type="Proteomes" id="UP000266841">
    <property type="component" value="Unassembled WGS sequence"/>
</dbReference>
<protein>
    <submittedName>
        <fullName evidence="2">Uncharacterized protein</fullName>
    </submittedName>
</protein>
<accession>K0S495</accession>
<feature type="compositionally biased region" description="Basic and acidic residues" evidence="1">
    <location>
        <begin position="34"/>
        <end position="45"/>
    </location>
</feature>
<feature type="non-terminal residue" evidence="2">
    <location>
        <position position="1"/>
    </location>
</feature>
<sequence>PEAARSPAHCRTQAGGRVRPGKDTSGSVPVSRSAAEETRGYKRMEGGSILCPA</sequence>
<keyword evidence="3" id="KW-1185">Reference proteome</keyword>